<keyword evidence="1" id="KW-1133">Transmembrane helix</keyword>
<dbReference type="AlphaFoldDB" id="A0A1M5IVH4"/>
<dbReference type="OrthoDB" id="1440891at2"/>
<feature type="transmembrane region" description="Helical" evidence="1">
    <location>
        <begin position="47"/>
        <end position="65"/>
    </location>
</feature>
<feature type="transmembrane region" description="Helical" evidence="1">
    <location>
        <begin position="25"/>
        <end position="41"/>
    </location>
</feature>
<organism evidence="2 3">
    <name type="scientific">Flavobacterium segetis</name>
    <dbReference type="NCBI Taxonomy" id="271157"/>
    <lineage>
        <taxon>Bacteria</taxon>
        <taxon>Pseudomonadati</taxon>
        <taxon>Bacteroidota</taxon>
        <taxon>Flavobacteriia</taxon>
        <taxon>Flavobacteriales</taxon>
        <taxon>Flavobacteriaceae</taxon>
        <taxon>Flavobacterium</taxon>
    </lineage>
</organism>
<sequence>MEKFELNCTEDDINKIKSKRNQSNIAFFIAFIILGVIIYFMESSTPIFLKIIAYFFFAITGYTVFDMIFGNNSRKDLNNRIKIVTKVIVLNKNIKTRGREATNYYELEFEGNNDIKHYQVKQSVFDKIKIGDIIDIEYSKESFWVLKIKLNSLDIENKDYVK</sequence>
<evidence type="ECO:0000256" key="1">
    <source>
        <dbReference type="SAM" id="Phobius"/>
    </source>
</evidence>
<keyword evidence="1" id="KW-0812">Transmembrane</keyword>
<evidence type="ECO:0000313" key="3">
    <source>
        <dbReference type="Proteomes" id="UP000184036"/>
    </source>
</evidence>
<keyword evidence="1" id="KW-0472">Membrane</keyword>
<dbReference type="EMBL" id="FQWE01000008">
    <property type="protein sequence ID" value="SHG32039.1"/>
    <property type="molecule type" value="Genomic_DNA"/>
</dbReference>
<name>A0A1M5IVH4_9FLAO</name>
<gene>
    <name evidence="2" type="ORF">SAMN05444396_10878</name>
</gene>
<proteinExistence type="predicted"/>
<accession>A0A1M5IVH4</accession>
<keyword evidence="3" id="KW-1185">Reference proteome</keyword>
<dbReference type="Proteomes" id="UP000184036">
    <property type="component" value="Unassembled WGS sequence"/>
</dbReference>
<dbReference type="RefSeq" id="WP_072992676.1">
    <property type="nucleotide sequence ID" value="NZ_FQWE01000008.1"/>
</dbReference>
<reference evidence="3" key="1">
    <citation type="submission" date="2016-11" db="EMBL/GenBank/DDBJ databases">
        <authorList>
            <person name="Varghese N."/>
            <person name="Submissions S."/>
        </authorList>
    </citation>
    <scope>NUCLEOTIDE SEQUENCE [LARGE SCALE GENOMIC DNA]</scope>
    <source>
        <strain evidence="3">DSM 19741</strain>
    </source>
</reference>
<evidence type="ECO:0000313" key="2">
    <source>
        <dbReference type="EMBL" id="SHG32039.1"/>
    </source>
</evidence>
<protein>
    <submittedName>
        <fullName evidence="2">Uncharacterized protein</fullName>
    </submittedName>
</protein>